<dbReference type="KEGG" id="nhe:NECHADRAFT_91693"/>
<proteinExistence type="predicted"/>
<dbReference type="EMBL" id="GG698897">
    <property type="protein sequence ID" value="EEU46777.1"/>
    <property type="molecule type" value="Genomic_DNA"/>
</dbReference>
<name>C7YLF4_FUSV7</name>
<keyword evidence="2" id="KW-1185">Reference proteome</keyword>
<gene>
    <name evidence="1" type="ORF">NECHADRAFT_91693</name>
</gene>
<dbReference type="OMA" id="NDVISCH"/>
<dbReference type="AlphaFoldDB" id="C7YLF4"/>
<reference evidence="1 2" key="1">
    <citation type="journal article" date="2009" name="PLoS Genet.">
        <title>The genome of Nectria haematococca: contribution of supernumerary chromosomes to gene expansion.</title>
        <authorList>
            <person name="Coleman J.J."/>
            <person name="Rounsley S.D."/>
            <person name="Rodriguez-Carres M."/>
            <person name="Kuo A."/>
            <person name="Wasmann C.C."/>
            <person name="Grimwood J."/>
            <person name="Schmutz J."/>
            <person name="Taga M."/>
            <person name="White G.J."/>
            <person name="Zhou S."/>
            <person name="Schwartz D.C."/>
            <person name="Freitag M."/>
            <person name="Ma L.J."/>
            <person name="Danchin E.G."/>
            <person name="Henrissat B."/>
            <person name="Coutinho P.M."/>
            <person name="Nelson D.R."/>
            <person name="Straney D."/>
            <person name="Napoli C.A."/>
            <person name="Barker B.M."/>
            <person name="Gribskov M."/>
            <person name="Rep M."/>
            <person name="Kroken S."/>
            <person name="Molnar I."/>
            <person name="Rensing C."/>
            <person name="Kennell J.C."/>
            <person name="Zamora J."/>
            <person name="Farman M.L."/>
            <person name="Selker E.U."/>
            <person name="Salamov A."/>
            <person name="Shapiro H."/>
            <person name="Pangilinan J."/>
            <person name="Lindquist E."/>
            <person name="Lamers C."/>
            <person name="Grigoriev I.V."/>
            <person name="Geiser D.M."/>
            <person name="Covert S.F."/>
            <person name="Temporini E."/>
            <person name="Vanetten H.D."/>
        </authorList>
    </citation>
    <scope>NUCLEOTIDE SEQUENCE [LARGE SCALE GENOMIC DNA]</scope>
    <source>
        <strain evidence="2">ATCC MYA-4622 / CBS 123669 / FGSC 9596 / NRRL 45880 / 77-13-4</strain>
    </source>
</reference>
<dbReference type="OrthoDB" id="4500473at2759"/>
<accession>C7YLF4</accession>
<dbReference type="Proteomes" id="UP000005206">
    <property type="component" value="Chromosome 3"/>
</dbReference>
<dbReference type="eggNOG" id="ENOG502SRWX">
    <property type="taxonomic scope" value="Eukaryota"/>
</dbReference>
<sequence length="212" mass="23680">MVKEYFLAPNFSTGAPPKGPIYLGSILRNISEFEPLNQTVCTIPETQLYPVDQKTGFEVTLSHLRSTNLGLRAGALELLGVGANASIKWTRGRDTVLSCKRLDTLTFNPTEPYMIEAMKDPDVLSFIRSGRFRRSVYMVTGLKVASGASFTDMVKKMWIDRHGEVQFKAHNKHAVMQSAASSSHEQGYTLHWDDDLTVEEINDMFDTGEDGI</sequence>
<evidence type="ECO:0000313" key="2">
    <source>
        <dbReference type="Proteomes" id="UP000005206"/>
    </source>
</evidence>
<dbReference type="HOGENOM" id="CLU_057547_4_2_1"/>
<dbReference type="VEuPathDB" id="FungiDB:NECHADRAFT_91693"/>
<evidence type="ECO:0000313" key="1">
    <source>
        <dbReference type="EMBL" id="EEU46777.1"/>
    </source>
</evidence>
<protein>
    <submittedName>
        <fullName evidence="1">Uncharacterized protein</fullName>
    </submittedName>
</protein>
<dbReference type="RefSeq" id="XP_003052490.1">
    <property type="nucleotide sequence ID" value="XM_003052444.1"/>
</dbReference>
<dbReference type="GeneID" id="9663655"/>
<organism evidence="1 2">
    <name type="scientific">Fusarium vanettenii (strain ATCC MYA-4622 / CBS 123669 / FGSC 9596 / NRRL 45880 / 77-13-4)</name>
    <name type="common">Fusarium solani subsp. pisi</name>
    <dbReference type="NCBI Taxonomy" id="660122"/>
    <lineage>
        <taxon>Eukaryota</taxon>
        <taxon>Fungi</taxon>
        <taxon>Dikarya</taxon>
        <taxon>Ascomycota</taxon>
        <taxon>Pezizomycotina</taxon>
        <taxon>Sordariomycetes</taxon>
        <taxon>Hypocreomycetidae</taxon>
        <taxon>Hypocreales</taxon>
        <taxon>Nectriaceae</taxon>
        <taxon>Fusarium</taxon>
        <taxon>Fusarium solani species complex</taxon>
        <taxon>Fusarium vanettenii</taxon>
    </lineage>
</organism>
<dbReference type="InParanoid" id="C7YLF4"/>